<feature type="coiled-coil region" evidence="1">
    <location>
        <begin position="9"/>
        <end position="36"/>
    </location>
</feature>
<gene>
    <name evidence="2" type="ORF">ACFOD7_11625</name>
</gene>
<dbReference type="Proteomes" id="UP001595557">
    <property type="component" value="Unassembled WGS sequence"/>
</dbReference>
<evidence type="ECO:0000256" key="1">
    <source>
        <dbReference type="SAM" id="Coils"/>
    </source>
</evidence>
<reference evidence="3" key="1">
    <citation type="journal article" date="2019" name="Int. J. Syst. Evol. Microbiol.">
        <title>The Global Catalogue of Microorganisms (GCM) 10K type strain sequencing project: providing services to taxonomists for standard genome sequencing and annotation.</title>
        <authorList>
            <consortium name="The Broad Institute Genomics Platform"/>
            <consortium name="The Broad Institute Genome Sequencing Center for Infectious Disease"/>
            <person name="Wu L."/>
            <person name="Ma J."/>
        </authorList>
    </citation>
    <scope>NUCLEOTIDE SEQUENCE [LARGE SCALE GENOMIC DNA]</scope>
    <source>
        <strain evidence="3">KCTC 52239</strain>
    </source>
</reference>
<accession>A0ABV7IGR9</accession>
<dbReference type="RefSeq" id="WP_207471114.1">
    <property type="nucleotide sequence ID" value="NZ_JAFNAW010000061.1"/>
</dbReference>
<name>A0ABV7IGR9_9RHOB</name>
<proteinExistence type="predicted"/>
<organism evidence="2 3">
    <name type="scientific">Paracoccus fontiphilus</name>
    <dbReference type="NCBI Taxonomy" id="1815556"/>
    <lineage>
        <taxon>Bacteria</taxon>
        <taxon>Pseudomonadati</taxon>
        <taxon>Pseudomonadota</taxon>
        <taxon>Alphaproteobacteria</taxon>
        <taxon>Rhodobacterales</taxon>
        <taxon>Paracoccaceae</taxon>
        <taxon>Paracoccus</taxon>
    </lineage>
</organism>
<keyword evidence="3" id="KW-1185">Reference proteome</keyword>
<dbReference type="EMBL" id="JBHRTE010000046">
    <property type="protein sequence ID" value="MFC3168698.1"/>
    <property type="molecule type" value="Genomic_DNA"/>
</dbReference>
<sequence>MTNHPLDEDEIRQEEMRLLLREMAELEEEFERQLDLERLRLEMLLQVLAAVLIAKHTGGELNLPDIDVFADETMKWLSLHDPLFFVAALTSEAEACQEDLADLAFVAQLLLRARHHPNRRAVAGDNLGRDLLILAAMEALDHLGQGRARENDTSGNATAHSLAEALSDRLNQIETLSRFTDIAPSADRFREIWSNRQAFIARAKPPAPVSDIGWGWRR</sequence>
<evidence type="ECO:0000313" key="2">
    <source>
        <dbReference type="EMBL" id="MFC3168698.1"/>
    </source>
</evidence>
<evidence type="ECO:0000313" key="3">
    <source>
        <dbReference type="Proteomes" id="UP001595557"/>
    </source>
</evidence>
<protein>
    <submittedName>
        <fullName evidence="2">Uncharacterized protein</fullName>
    </submittedName>
</protein>
<comment type="caution">
    <text evidence="2">The sequence shown here is derived from an EMBL/GenBank/DDBJ whole genome shotgun (WGS) entry which is preliminary data.</text>
</comment>
<keyword evidence="1" id="KW-0175">Coiled coil</keyword>